<feature type="transmembrane region" description="Helical" evidence="6">
    <location>
        <begin position="446"/>
        <end position="465"/>
    </location>
</feature>
<evidence type="ECO:0008006" key="9">
    <source>
        <dbReference type="Google" id="ProtNLM"/>
    </source>
</evidence>
<evidence type="ECO:0000256" key="5">
    <source>
        <dbReference type="ARBA" id="ARBA00023136"/>
    </source>
</evidence>
<evidence type="ECO:0000256" key="2">
    <source>
        <dbReference type="ARBA" id="ARBA00010199"/>
    </source>
</evidence>
<dbReference type="EMBL" id="JABMIG020000054">
    <property type="protein sequence ID" value="KAL3797538.1"/>
    <property type="molecule type" value="Genomic_DNA"/>
</dbReference>
<organism evidence="7 8">
    <name type="scientific">Cyclotella cryptica</name>
    <dbReference type="NCBI Taxonomy" id="29204"/>
    <lineage>
        <taxon>Eukaryota</taxon>
        <taxon>Sar</taxon>
        <taxon>Stramenopiles</taxon>
        <taxon>Ochrophyta</taxon>
        <taxon>Bacillariophyta</taxon>
        <taxon>Coscinodiscophyceae</taxon>
        <taxon>Thalassiosirophycidae</taxon>
        <taxon>Stephanodiscales</taxon>
        <taxon>Stephanodiscaceae</taxon>
        <taxon>Cyclotella</taxon>
    </lineage>
</organism>
<dbReference type="PANTHER" id="PTHR42893">
    <property type="entry name" value="PROTEIN DETOXIFICATION 44, CHLOROPLASTIC-RELATED"/>
    <property type="match status" value="1"/>
</dbReference>
<feature type="transmembrane region" description="Helical" evidence="6">
    <location>
        <begin position="584"/>
        <end position="601"/>
    </location>
</feature>
<feature type="transmembrane region" description="Helical" evidence="6">
    <location>
        <begin position="362"/>
        <end position="382"/>
    </location>
</feature>
<keyword evidence="4 6" id="KW-1133">Transmembrane helix</keyword>
<proteinExistence type="inferred from homology"/>
<sequence length="677" mass="73821">MLDIVNKNRDNTGATTTDTADAFEKNKIHNLFNTADCSQLASLCAVVTMTGDWCRDCGQRALHHQSKRQLCRSVSYSSFLSCPVQVQDLHSKESHHLLQRGDAGNQLSTALASRHTQHSQRGGSIRMTSNNVDSNCSSENISESAPSVVGLPTTKQLLIFVLTTVLVWTSEPLLSLVDSAIVGTFASRTTKLGTTSLASVVQLAALGPATMLCDSSIFLTYFIGLAATNKLARASAKKDWKAMIEISSHSLGVSVVLGILVMISLLLFGEPLLKSIVGPEGAIFKDIATKTSVDLTGEVVHIALGYTWIRSISAVFAITGSTAQSLLLCVLDTPTVTLAVLFATVLNTVGDVVLVARNGWGVYGAAVATSFATIVSNTFLIWKGRSLIKKWRLALWMEKRGEDSDTPLNEKKHRDSVEMESATRQSEAVNEYLVLPFISLPGRDSLRSLILLAGPIFLTMVAKLVEFWNMTMRAGNFGLVSLACHNLLMRIFLFFAVFGDGLSQASQTFLPGLFVKKRRAQSMWSVNTPQAQLKEQNEASRSEKAYQVIRRLLTISTTLGAFISVIACYIAKNVGGAFTSNSDLVLLMSTASSYMGANLLLHPLVEMLEGTMIASRDMGFLLVTRGIVLALFLGTLRTSLSKFTDIWKTLLLFQFIKIVLFGIRAWGKTKSKRYSKI</sequence>
<protein>
    <recommendedName>
        <fullName evidence="9">Multidrug and toxic compound extrusion protein</fullName>
    </recommendedName>
</protein>
<evidence type="ECO:0000256" key="1">
    <source>
        <dbReference type="ARBA" id="ARBA00004141"/>
    </source>
</evidence>
<comment type="similarity">
    <text evidence="2">Belongs to the multi antimicrobial extrusion (MATE) (TC 2.A.66.1) family.</text>
</comment>
<dbReference type="InterPro" id="IPR044644">
    <property type="entry name" value="DinF-like"/>
</dbReference>
<feature type="transmembrane region" description="Helical" evidence="6">
    <location>
        <begin position="248"/>
        <end position="268"/>
    </location>
</feature>
<name>A0ABD3QB40_9STRA</name>
<feature type="transmembrane region" description="Helical" evidence="6">
    <location>
        <begin position="197"/>
        <end position="227"/>
    </location>
</feature>
<comment type="subcellular location">
    <subcellularLocation>
        <location evidence="1">Membrane</location>
        <topology evidence="1">Multi-pass membrane protein</topology>
    </subcellularLocation>
</comment>
<keyword evidence="5 6" id="KW-0472">Membrane</keyword>
<accession>A0ABD3QB40</accession>
<evidence type="ECO:0000256" key="3">
    <source>
        <dbReference type="ARBA" id="ARBA00022692"/>
    </source>
</evidence>
<dbReference type="InterPro" id="IPR002528">
    <property type="entry name" value="MATE_fam"/>
</dbReference>
<dbReference type="Pfam" id="PF01554">
    <property type="entry name" value="MatE"/>
    <property type="match status" value="1"/>
</dbReference>
<dbReference type="AlphaFoldDB" id="A0ABD3QB40"/>
<dbReference type="PANTHER" id="PTHR42893:SF9">
    <property type="entry name" value="PROTEIN DETOXIFICATION 46, CHLOROPLASTIC"/>
    <property type="match status" value="1"/>
</dbReference>
<evidence type="ECO:0000313" key="7">
    <source>
        <dbReference type="EMBL" id="KAL3797538.1"/>
    </source>
</evidence>
<comment type="caution">
    <text evidence="7">The sequence shown here is derived from an EMBL/GenBank/DDBJ whole genome shotgun (WGS) entry which is preliminary data.</text>
</comment>
<feature type="transmembrane region" description="Helical" evidence="6">
    <location>
        <begin position="646"/>
        <end position="667"/>
    </location>
</feature>
<evidence type="ECO:0000256" key="4">
    <source>
        <dbReference type="ARBA" id="ARBA00022989"/>
    </source>
</evidence>
<evidence type="ECO:0000256" key="6">
    <source>
        <dbReference type="SAM" id="Phobius"/>
    </source>
</evidence>
<evidence type="ECO:0000313" key="8">
    <source>
        <dbReference type="Proteomes" id="UP001516023"/>
    </source>
</evidence>
<reference evidence="7 8" key="1">
    <citation type="journal article" date="2020" name="G3 (Bethesda)">
        <title>Improved Reference Genome for Cyclotella cryptica CCMP332, a Model for Cell Wall Morphogenesis, Salinity Adaptation, and Lipid Production in Diatoms (Bacillariophyta).</title>
        <authorList>
            <person name="Roberts W.R."/>
            <person name="Downey K.M."/>
            <person name="Ruck E.C."/>
            <person name="Traller J.C."/>
            <person name="Alverson A.J."/>
        </authorList>
    </citation>
    <scope>NUCLEOTIDE SEQUENCE [LARGE SCALE GENOMIC DNA]</scope>
    <source>
        <strain evidence="7 8">CCMP332</strain>
    </source>
</reference>
<keyword evidence="3 6" id="KW-0812">Transmembrane</keyword>
<feature type="transmembrane region" description="Helical" evidence="6">
    <location>
        <begin position="622"/>
        <end position="640"/>
    </location>
</feature>
<feature type="transmembrane region" description="Helical" evidence="6">
    <location>
        <begin position="308"/>
        <end position="331"/>
    </location>
</feature>
<dbReference type="GO" id="GO:0016020">
    <property type="term" value="C:membrane"/>
    <property type="evidence" value="ECO:0007669"/>
    <property type="project" value="UniProtKB-SubCell"/>
</dbReference>
<dbReference type="Proteomes" id="UP001516023">
    <property type="component" value="Unassembled WGS sequence"/>
</dbReference>
<feature type="transmembrane region" description="Helical" evidence="6">
    <location>
        <begin position="552"/>
        <end position="572"/>
    </location>
</feature>
<keyword evidence="8" id="KW-1185">Reference proteome</keyword>
<feature type="transmembrane region" description="Helical" evidence="6">
    <location>
        <begin position="338"/>
        <end position="356"/>
    </location>
</feature>
<gene>
    <name evidence="7" type="ORF">HJC23_009902</name>
</gene>